<evidence type="ECO:0000259" key="4">
    <source>
        <dbReference type="SMART" id="SM00881"/>
    </source>
</evidence>
<keyword evidence="3" id="KW-0067">ATP-binding</keyword>
<dbReference type="GO" id="GO:0005524">
    <property type="term" value="F:ATP binding"/>
    <property type="evidence" value="ECO:0007669"/>
    <property type="project" value="UniProtKB-KW"/>
</dbReference>
<dbReference type="AlphaFoldDB" id="A0A7J4IVB4"/>
<dbReference type="SUPFAM" id="SSF51735">
    <property type="entry name" value="NAD(P)-binding Rossmann-fold domains"/>
    <property type="match status" value="1"/>
</dbReference>
<proteinExistence type="predicted"/>
<dbReference type="Gene3D" id="3.40.50.720">
    <property type="entry name" value="NAD(P)-binding Rossmann-like Domain"/>
    <property type="match status" value="1"/>
</dbReference>
<evidence type="ECO:0000313" key="6">
    <source>
        <dbReference type="Proteomes" id="UP000577419"/>
    </source>
</evidence>
<dbReference type="Pfam" id="PF19045">
    <property type="entry name" value="Ligase_CoA_2"/>
    <property type="match status" value="1"/>
</dbReference>
<keyword evidence="1" id="KW-0436">Ligase</keyword>
<dbReference type="InterPro" id="IPR032875">
    <property type="entry name" value="Succ_CoA_lig_flav_dom"/>
</dbReference>
<dbReference type="PANTHER" id="PTHR43334:SF1">
    <property type="entry name" value="3-HYDROXYPROPIONATE--COA LIGASE [ADP-FORMING]"/>
    <property type="match status" value="1"/>
</dbReference>
<protein>
    <submittedName>
        <fullName evidence="5">CoA-binding protein</fullName>
    </submittedName>
</protein>
<dbReference type="Pfam" id="PF13607">
    <property type="entry name" value="Succ_CoA_lig"/>
    <property type="match status" value="1"/>
</dbReference>
<sequence length="459" mass="50303">MEELDCFFYPESVAVIGASNQPKSIGKALLENFFSTRLAIKVFPVNPNHATILGKKAFPSVKSIPAKVDLAIVAVPAKAVPMVLRECIEKKVGGAIIISAGFAEIGEKKLTAEIQKIISKNPGTRVIGPNCFGVYNSFNGLNSTFSESRKMGYPKKGKVAFISQSGALGVALLDWISSQEFGLSKFVSYGNAMDVDESDLVEYFKRDKQTKVLAMYIEGVKKGRKFFKVARETSLRMPIVALKGGMNKETHNATASHTGSLAGSVEVYEALFRQTGIIQAYDLIDLFSFAKTLENEPLPKGNRVLIITNGGGYGIVTADQVVGNCLKLAGFSRGNEKLLRKAFPRTVTVSNPLDLVGDADDKRYKQAILAGLREKKIDILLVLILFNTPAIDKKIVKELIEIKKKAKKPLLVVTIGSEYTIERSRELERGGVIVFKYPSVAAKSIKALVDYAEFRRQNH</sequence>
<accession>A0A7J4IVB4</accession>
<dbReference type="PANTHER" id="PTHR43334">
    <property type="entry name" value="ACETATE--COA LIGASE [ADP-FORMING]"/>
    <property type="match status" value="1"/>
</dbReference>
<dbReference type="Gene3D" id="3.40.50.261">
    <property type="entry name" value="Succinyl-CoA synthetase domains"/>
    <property type="match status" value="2"/>
</dbReference>
<evidence type="ECO:0000256" key="2">
    <source>
        <dbReference type="ARBA" id="ARBA00022741"/>
    </source>
</evidence>
<dbReference type="InterPro" id="IPR003781">
    <property type="entry name" value="CoA-bd"/>
</dbReference>
<dbReference type="SMART" id="SM00881">
    <property type="entry name" value="CoA_binding"/>
    <property type="match status" value="1"/>
</dbReference>
<gene>
    <name evidence="5" type="ORF">HA237_02940</name>
</gene>
<evidence type="ECO:0000313" key="5">
    <source>
        <dbReference type="EMBL" id="HIH08299.1"/>
    </source>
</evidence>
<organism evidence="5 6">
    <name type="scientific">Candidatus Iainarchaeum sp</name>
    <dbReference type="NCBI Taxonomy" id="3101447"/>
    <lineage>
        <taxon>Archaea</taxon>
        <taxon>Candidatus Iainarchaeota</taxon>
        <taxon>Candidatus Iainarchaeia</taxon>
        <taxon>Candidatus Iainarchaeales</taxon>
        <taxon>Candidatus Iainarchaeaceae</taxon>
        <taxon>Candidatus Iainarchaeum</taxon>
    </lineage>
</organism>
<dbReference type="InterPro" id="IPR051538">
    <property type="entry name" value="Acyl-CoA_Synth/Transferase"/>
</dbReference>
<dbReference type="InterPro" id="IPR043938">
    <property type="entry name" value="Ligase_CoA_dom"/>
</dbReference>
<dbReference type="InterPro" id="IPR036291">
    <property type="entry name" value="NAD(P)-bd_dom_sf"/>
</dbReference>
<name>A0A7J4IVB4_9ARCH</name>
<comment type="caution">
    <text evidence="5">The sequence shown here is derived from an EMBL/GenBank/DDBJ whole genome shotgun (WGS) entry which is preliminary data.</text>
</comment>
<dbReference type="GO" id="GO:0043758">
    <property type="term" value="F:acetate-CoA ligase (ADP-forming) activity"/>
    <property type="evidence" value="ECO:0007669"/>
    <property type="project" value="InterPro"/>
</dbReference>
<dbReference type="EMBL" id="DUFG01000016">
    <property type="protein sequence ID" value="HIH08299.1"/>
    <property type="molecule type" value="Genomic_DNA"/>
</dbReference>
<dbReference type="InterPro" id="IPR016102">
    <property type="entry name" value="Succinyl-CoA_synth-like"/>
</dbReference>
<feature type="domain" description="CoA-binding" evidence="4">
    <location>
        <begin position="7"/>
        <end position="102"/>
    </location>
</feature>
<evidence type="ECO:0000256" key="1">
    <source>
        <dbReference type="ARBA" id="ARBA00022598"/>
    </source>
</evidence>
<dbReference type="Proteomes" id="UP000577419">
    <property type="component" value="Unassembled WGS sequence"/>
</dbReference>
<dbReference type="Pfam" id="PF13380">
    <property type="entry name" value="CoA_binding_2"/>
    <property type="match status" value="1"/>
</dbReference>
<evidence type="ECO:0000256" key="3">
    <source>
        <dbReference type="ARBA" id="ARBA00022840"/>
    </source>
</evidence>
<dbReference type="SUPFAM" id="SSF52210">
    <property type="entry name" value="Succinyl-CoA synthetase domains"/>
    <property type="match status" value="2"/>
</dbReference>
<reference evidence="6" key="1">
    <citation type="journal article" date="2020" name="bioRxiv">
        <title>A rank-normalized archaeal taxonomy based on genome phylogeny resolves widespread incomplete and uneven classifications.</title>
        <authorList>
            <person name="Rinke C."/>
            <person name="Chuvochina M."/>
            <person name="Mussig A.J."/>
            <person name="Chaumeil P.-A."/>
            <person name="Waite D.W."/>
            <person name="Whitman W.B."/>
            <person name="Parks D.H."/>
            <person name="Hugenholtz P."/>
        </authorList>
    </citation>
    <scope>NUCLEOTIDE SEQUENCE [LARGE SCALE GENOMIC DNA]</scope>
</reference>
<keyword evidence="2" id="KW-0547">Nucleotide-binding</keyword>